<dbReference type="AlphaFoldDB" id="A0AAJ7NCC5"/>
<proteinExistence type="predicted"/>
<evidence type="ECO:0000313" key="2">
    <source>
        <dbReference type="RefSeq" id="XP_017888246.1"/>
    </source>
</evidence>
<accession>A0AAJ7NCC5</accession>
<protein>
    <submittedName>
        <fullName evidence="2">Transmembrane protein 68-like</fullName>
    </submittedName>
</protein>
<dbReference type="GeneID" id="108629849"/>
<dbReference type="Proteomes" id="UP000694925">
    <property type="component" value="Unplaced"/>
</dbReference>
<organism evidence="1 2">
    <name type="scientific">Ceratina calcarata</name>
    <dbReference type="NCBI Taxonomy" id="156304"/>
    <lineage>
        <taxon>Eukaryota</taxon>
        <taxon>Metazoa</taxon>
        <taxon>Ecdysozoa</taxon>
        <taxon>Arthropoda</taxon>
        <taxon>Hexapoda</taxon>
        <taxon>Insecta</taxon>
        <taxon>Pterygota</taxon>
        <taxon>Neoptera</taxon>
        <taxon>Endopterygota</taxon>
        <taxon>Hymenoptera</taxon>
        <taxon>Apocrita</taxon>
        <taxon>Aculeata</taxon>
        <taxon>Apoidea</taxon>
        <taxon>Anthophila</taxon>
        <taxon>Apidae</taxon>
        <taxon>Ceratina</taxon>
        <taxon>Zadontomerus</taxon>
    </lineage>
</organism>
<name>A0AAJ7NCC5_9HYME</name>
<keyword evidence="1" id="KW-1185">Reference proteome</keyword>
<reference evidence="2" key="1">
    <citation type="submission" date="2025-08" db="UniProtKB">
        <authorList>
            <consortium name="RefSeq"/>
        </authorList>
    </citation>
    <scope>IDENTIFICATION</scope>
    <source>
        <tissue evidence="2">Whole body</tissue>
    </source>
</reference>
<dbReference type="KEGG" id="ccal:108629849"/>
<sequence length="81" mass="9197">MWLRIYAATRFPFMPIYGGFPVKLTTYVGEPIPYDGNLTPEELQMKVAGALNDLISQHQRIPGNISLALLERVYKAKKKES</sequence>
<gene>
    <name evidence="2" type="primary">LOC108629849</name>
</gene>
<evidence type="ECO:0000313" key="1">
    <source>
        <dbReference type="Proteomes" id="UP000694925"/>
    </source>
</evidence>
<dbReference type="RefSeq" id="XP_017888246.1">
    <property type="nucleotide sequence ID" value="XM_018032757.2"/>
</dbReference>